<dbReference type="AlphaFoldDB" id="A0A3Z9W5U5"/>
<dbReference type="InterPro" id="IPR036909">
    <property type="entry name" value="Cyt_c-like_dom_sf"/>
</dbReference>
<dbReference type="RefSeq" id="WP_002790486.1">
    <property type="nucleotide sequence ID" value="NZ_AANORL020000015.1"/>
</dbReference>
<dbReference type="PROSITE" id="PS51007">
    <property type="entry name" value="CYTC"/>
    <property type="match status" value="1"/>
</dbReference>
<accession>A0A3Z9W5U5</accession>
<dbReference type="Pfam" id="PF13442">
    <property type="entry name" value="Cytochrome_CBB3"/>
    <property type="match status" value="1"/>
</dbReference>
<dbReference type="SUPFAM" id="SSF46626">
    <property type="entry name" value="Cytochrome c"/>
    <property type="match status" value="1"/>
</dbReference>
<gene>
    <name evidence="1" type="ORF">BZ274_06940</name>
</gene>
<dbReference type="EMBL" id="AACBVJ010000013">
    <property type="protein sequence ID" value="EAJ9197903.1"/>
    <property type="molecule type" value="Genomic_DNA"/>
</dbReference>
<dbReference type="InterPro" id="IPR009056">
    <property type="entry name" value="Cyt_c-like_dom"/>
</dbReference>
<evidence type="ECO:0000313" key="2">
    <source>
        <dbReference type="Proteomes" id="UP000382436"/>
    </source>
</evidence>
<organism evidence="1 2">
    <name type="scientific">Campylobacter coli</name>
    <dbReference type="NCBI Taxonomy" id="195"/>
    <lineage>
        <taxon>Bacteria</taxon>
        <taxon>Pseudomonadati</taxon>
        <taxon>Campylobacterota</taxon>
        <taxon>Epsilonproteobacteria</taxon>
        <taxon>Campylobacterales</taxon>
        <taxon>Campylobacteraceae</taxon>
        <taxon>Campylobacter</taxon>
    </lineage>
</organism>
<proteinExistence type="predicted"/>
<dbReference type="GO" id="GO:0009055">
    <property type="term" value="F:electron transfer activity"/>
    <property type="evidence" value="ECO:0007669"/>
    <property type="project" value="InterPro"/>
</dbReference>
<comment type="caution">
    <text evidence="1">The sequence shown here is derived from an EMBL/GenBank/DDBJ whole genome shotgun (WGS) entry which is preliminary data.</text>
</comment>
<dbReference type="GO" id="GO:0020037">
    <property type="term" value="F:heme binding"/>
    <property type="evidence" value="ECO:0007669"/>
    <property type="project" value="InterPro"/>
</dbReference>
<dbReference type="Gene3D" id="1.10.760.10">
    <property type="entry name" value="Cytochrome c-like domain"/>
    <property type="match status" value="1"/>
</dbReference>
<protein>
    <submittedName>
        <fullName evidence="1">Cytochrome c</fullName>
    </submittedName>
</protein>
<sequence length="144" mass="16416">MKKIALFFVLFVCLLNLNAKDKEWLPKGESISVYEYIPNNPRSPAAFSSVDSKKLNANQRKGQQVYSKWCIACHGEGMPGTNALSALYKDQGIPALLEDRTDLSPDLVTIFVRYGKHSMPFFRKTEISDKELQYLGEYLGRNYK</sequence>
<reference evidence="1 2" key="1">
    <citation type="submission" date="2018-05" db="EMBL/GenBank/DDBJ databases">
        <authorList>
            <consortium name="PulseNet: The National Subtyping Network for Foodborne Disease Surveillance"/>
            <person name="Tarr C.L."/>
            <person name="Trees E."/>
            <person name="Katz L.S."/>
            <person name="Carleton-Romer H.A."/>
            <person name="Stroika S."/>
            <person name="Kucerova Z."/>
            <person name="Roache K.F."/>
            <person name="Sabol A.L."/>
            <person name="Besser J."/>
            <person name="Gerner-Smidt P."/>
        </authorList>
    </citation>
    <scope>NUCLEOTIDE SEQUENCE [LARGE SCALE GENOMIC DNA]</scope>
    <source>
        <strain evidence="1 2">PNUSAC001435</strain>
    </source>
</reference>
<name>A0A3Z9W5U5_CAMCO</name>
<dbReference type="Proteomes" id="UP000382436">
    <property type="component" value="Unassembled WGS sequence"/>
</dbReference>
<evidence type="ECO:0000313" key="1">
    <source>
        <dbReference type="EMBL" id="EAJ9197903.1"/>
    </source>
</evidence>